<keyword evidence="2" id="KW-0472">Membrane</keyword>
<accession>A0A8T9CBC2</accession>
<dbReference type="EMBL" id="QGMK01000238">
    <property type="protein sequence ID" value="TVY83065.1"/>
    <property type="molecule type" value="Genomic_DNA"/>
</dbReference>
<keyword evidence="4" id="KW-1185">Reference proteome</keyword>
<feature type="transmembrane region" description="Helical" evidence="2">
    <location>
        <begin position="90"/>
        <end position="110"/>
    </location>
</feature>
<protein>
    <recommendedName>
        <fullName evidence="5">Transmembrane protein</fullName>
    </recommendedName>
</protein>
<evidence type="ECO:0008006" key="5">
    <source>
        <dbReference type="Google" id="ProtNLM"/>
    </source>
</evidence>
<feature type="transmembrane region" description="Helical" evidence="2">
    <location>
        <begin position="130"/>
        <end position="151"/>
    </location>
</feature>
<gene>
    <name evidence="3" type="ORF">LSUE1_G002383</name>
</gene>
<feature type="transmembrane region" description="Helical" evidence="2">
    <location>
        <begin position="191"/>
        <end position="211"/>
    </location>
</feature>
<keyword evidence="2" id="KW-0812">Transmembrane</keyword>
<feature type="transmembrane region" description="Helical" evidence="2">
    <location>
        <begin position="655"/>
        <end position="675"/>
    </location>
</feature>
<proteinExistence type="predicted"/>
<organism evidence="3 4">
    <name type="scientific">Lachnellula suecica</name>
    <dbReference type="NCBI Taxonomy" id="602035"/>
    <lineage>
        <taxon>Eukaryota</taxon>
        <taxon>Fungi</taxon>
        <taxon>Dikarya</taxon>
        <taxon>Ascomycota</taxon>
        <taxon>Pezizomycotina</taxon>
        <taxon>Leotiomycetes</taxon>
        <taxon>Helotiales</taxon>
        <taxon>Lachnaceae</taxon>
        <taxon>Lachnellula</taxon>
    </lineage>
</organism>
<dbReference type="Proteomes" id="UP000469558">
    <property type="component" value="Unassembled WGS sequence"/>
</dbReference>
<feature type="non-terminal residue" evidence="3">
    <location>
        <position position="700"/>
    </location>
</feature>
<reference evidence="3 4" key="1">
    <citation type="submission" date="2018-05" db="EMBL/GenBank/DDBJ databases">
        <title>Genome sequencing and assembly of the regulated plant pathogen Lachnellula willkommii and related sister species for the development of diagnostic species identification markers.</title>
        <authorList>
            <person name="Giroux E."/>
            <person name="Bilodeau G."/>
        </authorList>
    </citation>
    <scope>NUCLEOTIDE SEQUENCE [LARGE SCALE GENOMIC DNA]</scope>
    <source>
        <strain evidence="3 4">CBS 268.59</strain>
    </source>
</reference>
<feature type="region of interest" description="Disordered" evidence="1">
    <location>
        <begin position="22"/>
        <end position="55"/>
    </location>
</feature>
<sequence>MWQRRDRSTDLPVVEVTASTPLRAHFDDSDDRKEDPQIYVTSNIDSEKANPPKNSRSQVLKSLFYHSREPLPDHSDIYLGKTDWRSIGNLLLAIYATVFSAISLAIAIWRPRYGKWISPTGRLTPSTADLIFSLFAKSIEIASAGLYINFLGQFLTRRSLRTRGVRLVDVAVREWLVQPGRIFFDWETFRYALTTVLGLASLLAAIAIYFFTAASNSLVSPHLALGNWQSTQTYAQVRQDFGNVIILKEDCWSPIDSWFDGQNIGESCVNVLASGLADQDFNNYMKTWSKNIIAGVNITSNLWSRPQATSSIFTDTATYGSWVEENSSNISANFARYGRIVNNITLSMPHPVVYYSSETEFPKPVRGTGFGEHTMRASVVSPTSNTLCVNMQQSEVAPLVYVEWPNARLANSTSPDGPKIAAADWALDIVNVSLASNASQTQVENIFKWDPANNRTPPVFPQWPIDFNSVYDISVPKSDSIYLLMKSPNTTDYTVCQMFGTLSGDCSTKHTQKIGTRSLESDCDSDSLSFGRTIAPGSFHPKPSTDFRDVLGAWAMAIGLNSGISNGNNSLVHVLSQLVVTNSSTGPPSLNKTMPSLSEALAVLSNSMLIKASINATFDNRTIHHAPIPYTEYPYNVLIQTQQYRSGPPAPWQVILYPILVIMFAANFYCLMYFLRDMGLVMDILEPENLFSIAINSPNE</sequence>
<feature type="compositionally biased region" description="Basic and acidic residues" evidence="1">
    <location>
        <begin position="24"/>
        <end position="36"/>
    </location>
</feature>
<dbReference type="AlphaFoldDB" id="A0A8T9CBC2"/>
<evidence type="ECO:0000313" key="3">
    <source>
        <dbReference type="EMBL" id="TVY83065.1"/>
    </source>
</evidence>
<evidence type="ECO:0000313" key="4">
    <source>
        <dbReference type="Proteomes" id="UP000469558"/>
    </source>
</evidence>
<evidence type="ECO:0000256" key="2">
    <source>
        <dbReference type="SAM" id="Phobius"/>
    </source>
</evidence>
<keyword evidence="2" id="KW-1133">Transmembrane helix</keyword>
<comment type="caution">
    <text evidence="3">The sequence shown here is derived from an EMBL/GenBank/DDBJ whole genome shotgun (WGS) entry which is preliminary data.</text>
</comment>
<name>A0A8T9CBC2_9HELO</name>
<evidence type="ECO:0000256" key="1">
    <source>
        <dbReference type="SAM" id="MobiDB-lite"/>
    </source>
</evidence>
<dbReference type="OrthoDB" id="4721035at2759"/>